<comment type="caution">
    <text evidence="2">The sequence shown here is derived from an EMBL/GenBank/DDBJ whole genome shotgun (WGS) entry which is preliminary data.</text>
</comment>
<organism evidence="2 3">
    <name type="scientific">Actinomycetospora aeridis</name>
    <dbReference type="NCBI Taxonomy" id="3129231"/>
    <lineage>
        <taxon>Bacteria</taxon>
        <taxon>Bacillati</taxon>
        <taxon>Actinomycetota</taxon>
        <taxon>Actinomycetes</taxon>
        <taxon>Pseudonocardiales</taxon>
        <taxon>Pseudonocardiaceae</taxon>
        <taxon>Actinomycetospora</taxon>
    </lineage>
</organism>
<keyword evidence="3" id="KW-1185">Reference proteome</keyword>
<evidence type="ECO:0000313" key="3">
    <source>
        <dbReference type="Proteomes" id="UP001370100"/>
    </source>
</evidence>
<evidence type="ECO:0008006" key="4">
    <source>
        <dbReference type="Google" id="ProtNLM"/>
    </source>
</evidence>
<reference evidence="2 3" key="1">
    <citation type="submission" date="2024-03" db="EMBL/GenBank/DDBJ databases">
        <title>Actinomycetospora sp. OC33-EN06, a novel actinomycete isolated from wild orchid (Aerides multiflora).</title>
        <authorList>
            <person name="Suriyachadkun C."/>
        </authorList>
    </citation>
    <scope>NUCLEOTIDE SEQUENCE [LARGE SCALE GENOMIC DNA]</scope>
    <source>
        <strain evidence="2 3">OC33-EN06</strain>
    </source>
</reference>
<accession>A0ABU8N6G2</accession>
<evidence type="ECO:0000313" key="2">
    <source>
        <dbReference type="EMBL" id="MEJ2887990.1"/>
    </source>
</evidence>
<protein>
    <recommendedName>
        <fullName evidence="4">DNA-binding protein</fullName>
    </recommendedName>
</protein>
<feature type="compositionally biased region" description="Basic and acidic residues" evidence="1">
    <location>
        <begin position="880"/>
        <end position="906"/>
    </location>
</feature>
<feature type="region of interest" description="Disordered" evidence="1">
    <location>
        <begin position="2097"/>
        <end position="2118"/>
    </location>
</feature>
<proteinExistence type="predicted"/>
<feature type="region of interest" description="Disordered" evidence="1">
    <location>
        <begin position="880"/>
        <end position="919"/>
    </location>
</feature>
<evidence type="ECO:0000256" key="1">
    <source>
        <dbReference type="SAM" id="MobiDB-lite"/>
    </source>
</evidence>
<gene>
    <name evidence="2" type="ORF">WCD41_16130</name>
</gene>
<name>A0ABU8N6G2_9PSEU</name>
<dbReference type="EMBL" id="JBBEGL010000004">
    <property type="protein sequence ID" value="MEJ2887990.1"/>
    <property type="molecule type" value="Genomic_DNA"/>
</dbReference>
<sequence length="3072" mass="330800">MSMLADWFFCTTVDLSPGDTHAVLDTLAVIRRRPSSPDELRDAACALLGAPAWVQLYGLHPLLTAYGRLCDEGDAKGRDESGVDEASASRDPDLELRLLELVDAIIDSTEHPASPALRSAVEAVVHDDAGARADVVAASATLTAPAAAPSASRATPYHDLGDEALPTLAVVALAELTRRRPASAADLWLADEAVPLCAAALRGEHGRLALLVAVEAATRTDPRARDHLWRTLWHEGRGAAALQPDLLDALARTWFGRPDGDDAPSVAVLEAEAVTGEDLALWAASAGRGGDAALADAYSQIAGQVPGGAGVMTAVLWHIVLWSLAVEADPVEAARRTARWWGIPRPPGEGPARIAAGGSLAATRRFLQDVPRLRPAPEKLELLEEPVEGTAAADGAAVWSPWWSRWHDGWDHERRGGPAFNAGQAGTTAALVRLLGSTVVAASILESTPTVGPEEDHLTALLFHTADVLRDHGSLISQVRDGRYVGDGPLGPAVVSLIWHVHRLVQDIGCGQADRVAPHDLAAFAARFLTDESSLDLADVHRARFARQAVGAVTTSWIRGAWAQSSAVSGNDGCNRWFEGDPPHARQALVLALDRQCRIEEIRRATRPGKKVRVPEPWPIAQLLKEIYPAQWPEPHANRWTPVVYDWNRPKNPLAPHYEAALRRAGGDPEAVAENVIKPERLLLSPRHPLAVWEAASPDLERWLRVDSGPLTMRVLRLSALLEDPRALASDDHREWVQDWLDRLYAVSRSDHLPLAVRSRMIELITPPLLDGADPVAVGGVLADVHRATIDTLLEFAVGTPRHVEALLERLAGPVLPGVESTDQLRLRAMETIHRRRGRTSDSTVLAGPADRRRRRIAASSFEVAVLRLIAAVASTPTAGDDRRSWAERSRESWERSQRTPSERALRRPLGRPTVEPRAQDDVHVPDVLVAATAIDRHRAQRIHYHLDLDPERREDGRRVHSLFPNEGYRQRLVEQAAGAPRTVVAVVAAVEDDRFWVNAGTGALLPRRRRGHRAPAVGDVIAVELRGEPLEIVDHRDLARRSPEPDEVRFAWVAAVEDTPWLSVSVEGLAVPDVYPRQPGAAGDECRRLWDPDLARGHGDAPFGELAVPARWDADLSHWVPVQRSLAELLVDEPDIRTQVDLVHAGDDLFVTVPGRLYHLRDADWESPDATTEALRGQPAGTVLSVVLTDEVGGDVDDIPRLRLLGHDDRNVRWRRLFDDVENEPVVAARGADGTLRIEVDAPPGFPSSVTVHGAEESGSRVIVLPEQWDDLGARTASVGTVGLQTIGVPDPEHPTPERFAELVTIERGDRVVLSQLLSQRRIESHVLVRTRAGLVARLETESLSLLDPEAVDRRAPALVEGRVAEVVSVTTRTEPDPPGRPIGVDDLVERVATDGDRSTLRRVLGSAPSVTGVVVTRTTVGDGSMLYGVWCEVGGRVQLVHLEGACFSADRPQPIGQPVHGQRDGAAWSFRFARRSVVVRAVFTLEEGDRPAASEFVGVDGRDGLYQDPARPVVWRGPLPGGDPVAALRLVGARVTALGRLRPGTRPVSVTAPRGGRTLLGGALVPESSAGVVVTGLRVWVNETPGEGVHLRRVFHVRTSTATTVPRGPARPDHALRWERFLASGERHVTGRLVARELKLNLGLWVPCPDGVLRDRVPVAEDDAPAVHGVSYPVANVRAALVPRGAGYVASYASAEPLDLGSFMALLQCPVADGSRRTLTDVLRYVGPPTDGVDGHVFEWGFGWSVTVPRDRMIVVGGPEERVLPPLFHGDRVGEVRFRTGDDGLPVLEIEWRAIVHDFVTQIVEEGRQDQLHLVDIELQLDTGSARVLHAQTRSPRAVARPFQGAQWVPLAASLDGPSVAALIDGLRAHGDTGLVRRRILARFDVDRAVATGGRERRFRPVRVGEGDLQPHDRVFLVARDVERRRNETTVIFGLPADAMDAGALTVRVNRRQFSFRENTLARLLDSGLDVETGGVLMLVRLMSEDRGVWTGSTRDAPPRRPEALVGHLTHRGGSGYAIVGRVGGASRLEIAPGIVFDGRGVVGAEDTATGAIVRLALDRRHSTVELVVAIPADTSYLGAEGRPAVVFPKSTLLGRDDRQRSGPMRGGFTPSGLPGVELTPDEGAGTTLLGLPHPKVGVVARTPEGAPRVRLPESGEARRGRLAFSAKVAERAPVLESGEAGGTRVPWSRMSFRDASARDVLHDSTRFAWQHHDRSTGRVLADGRVQWNDVGLGSLEGDGAFFDDDEGLTLRFPPESLGRFGFPAGELLDEPGWRRRLPVAGPSADGGGVWVELGPGRVVEIRGPLVTADGHSSLADLDWSAFRPGDEIGCVPAEEPGAGREWNAGPGHLVLTSWRSTVRAALPLGDRSVPVLLPVRGADHERGALQLGARRWALTVPIDGDRLAGLADEVAVWLDGRNDTHPLSGRAVAAGDVVLLTVDDDGELRIDGLGELGVRLAPDAVQDWPGSKWLHAALADPGRRPELMAALGRLPVTVHGVGVDGTWVSVSRRHQPPGHWPAGRLVRTEVVAAWGRGSLLLAHGGALYDVPVRAAVAGLPGSLAAAAAARLPAGTELWWVVDADRRRHPGRSLSDPAVDGRDVSVRPLYEVVVDDEVAGIICSDGASGRLAWLPAEQASWSDRLPVRGTPAALAPLGEVLVHEASTGELSIIGRSAVDHHATRLRLGDTLRVIVGARSGQTDDGRWRYVARLRVPAVALTFVSADSGIAEGATRLTEIDELGVRPRFTVTVVDLNSRLVPLALPSSLVAAHRSIAAGSPRPSADTAYHRWFVEGVVATSPAHDPVEDLVRWAGTLTEGPPPEPTRLLACVDRWLAEDGSALLGLQRDRELDAAPALAALIVLDAAGRADPARRPDAVLALRQVGARAAASLHTAAFAGEWVGRPERHGLSGAWARLRALDLDAELTPRQVRGVREFCRAILTKPGLRLVENGLAPVARSLLAAIGELETVEAMTEAGGPLVELAGWGRASVAPAGLATAQPELLPSQRCALETLAETVIGSAVPWVLLPPDAPLRRDERDLATEIVARARANVPTPPQPRSEAPVGLIRLVQR</sequence>
<dbReference type="RefSeq" id="WP_337714481.1">
    <property type="nucleotide sequence ID" value="NZ_JBBEGL010000004.1"/>
</dbReference>
<dbReference type="Proteomes" id="UP001370100">
    <property type="component" value="Unassembled WGS sequence"/>
</dbReference>